<feature type="transmembrane region" description="Helical" evidence="8">
    <location>
        <begin position="319"/>
        <end position="343"/>
    </location>
</feature>
<feature type="transmembrane region" description="Helical" evidence="8">
    <location>
        <begin position="215"/>
        <end position="240"/>
    </location>
</feature>
<evidence type="ECO:0000313" key="10">
    <source>
        <dbReference type="EMBL" id="TJZ92035.1"/>
    </source>
</evidence>
<evidence type="ECO:0000256" key="7">
    <source>
        <dbReference type="ARBA" id="ARBA00023136"/>
    </source>
</evidence>
<comment type="subcellular location">
    <subcellularLocation>
        <location evidence="1">Cell inner membrane</location>
        <topology evidence="1">Multi-pass membrane protein</topology>
    </subcellularLocation>
    <subcellularLocation>
        <location evidence="8">Cell membrane</location>
        <topology evidence="8">Multi-pass membrane protein</topology>
    </subcellularLocation>
</comment>
<keyword evidence="2 8" id="KW-0813">Transport</keyword>
<evidence type="ECO:0000256" key="4">
    <source>
        <dbReference type="ARBA" id="ARBA00022519"/>
    </source>
</evidence>
<evidence type="ECO:0000256" key="2">
    <source>
        <dbReference type="ARBA" id="ARBA00022448"/>
    </source>
</evidence>
<evidence type="ECO:0000256" key="8">
    <source>
        <dbReference type="RuleBase" id="RU363032"/>
    </source>
</evidence>
<accession>A0A4U0RAA8</accession>
<evidence type="ECO:0000256" key="3">
    <source>
        <dbReference type="ARBA" id="ARBA00022475"/>
    </source>
</evidence>
<feature type="domain" description="ABC transmembrane type-1" evidence="9">
    <location>
        <begin position="87"/>
        <end position="295"/>
    </location>
</feature>
<dbReference type="Proteomes" id="UP000309747">
    <property type="component" value="Unassembled WGS sequence"/>
</dbReference>
<evidence type="ECO:0000256" key="5">
    <source>
        <dbReference type="ARBA" id="ARBA00022692"/>
    </source>
</evidence>
<evidence type="ECO:0000313" key="11">
    <source>
        <dbReference type="Proteomes" id="UP000309747"/>
    </source>
</evidence>
<name>A0A4U0RAA8_9RHOB</name>
<dbReference type="InterPro" id="IPR035906">
    <property type="entry name" value="MetI-like_sf"/>
</dbReference>
<feature type="transmembrane region" description="Helical" evidence="8">
    <location>
        <begin position="172"/>
        <end position="194"/>
    </location>
</feature>
<evidence type="ECO:0000259" key="9">
    <source>
        <dbReference type="PROSITE" id="PS50928"/>
    </source>
</evidence>
<reference evidence="10 11" key="1">
    <citation type="submission" date="2019-04" db="EMBL/GenBank/DDBJ databases">
        <authorList>
            <person name="Li J."/>
        </authorList>
    </citation>
    <scope>NUCLEOTIDE SEQUENCE [LARGE SCALE GENOMIC DNA]</scope>
    <source>
        <strain evidence="10 11">KCTC 42687</strain>
    </source>
</reference>
<dbReference type="PROSITE" id="PS50928">
    <property type="entry name" value="ABC_TM1"/>
    <property type="match status" value="2"/>
</dbReference>
<dbReference type="OrthoDB" id="27542at2"/>
<feature type="domain" description="ABC transmembrane type-1" evidence="9">
    <location>
        <begin position="377"/>
        <end position="571"/>
    </location>
</feature>
<dbReference type="SUPFAM" id="SSF161098">
    <property type="entry name" value="MetI-like"/>
    <property type="match status" value="2"/>
</dbReference>
<feature type="transmembrane region" description="Helical" evidence="8">
    <location>
        <begin position="122"/>
        <end position="143"/>
    </location>
</feature>
<dbReference type="CDD" id="cd06261">
    <property type="entry name" value="TM_PBP2"/>
    <property type="match status" value="2"/>
</dbReference>
<keyword evidence="5 8" id="KW-0812">Transmembrane</keyword>
<dbReference type="PANTHER" id="PTHR43357:SF3">
    <property type="entry name" value="FE(3+)-TRANSPORT SYSTEM PERMEASE PROTEIN FBPB 2"/>
    <property type="match status" value="1"/>
</dbReference>
<dbReference type="InterPro" id="IPR000515">
    <property type="entry name" value="MetI-like"/>
</dbReference>
<organism evidence="10 11">
    <name type="scientific">Paracoccus gahaiensis</name>
    <dbReference type="NCBI Taxonomy" id="1706839"/>
    <lineage>
        <taxon>Bacteria</taxon>
        <taxon>Pseudomonadati</taxon>
        <taxon>Pseudomonadota</taxon>
        <taxon>Alphaproteobacteria</taxon>
        <taxon>Rhodobacterales</taxon>
        <taxon>Paracoccaceae</taxon>
        <taxon>Paracoccus</taxon>
    </lineage>
</organism>
<evidence type="ECO:0000256" key="6">
    <source>
        <dbReference type="ARBA" id="ARBA00022989"/>
    </source>
</evidence>
<dbReference type="GO" id="GO:0055085">
    <property type="term" value="P:transmembrane transport"/>
    <property type="evidence" value="ECO:0007669"/>
    <property type="project" value="InterPro"/>
</dbReference>
<keyword evidence="6 8" id="KW-1133">Transmembrane helix</keyword>
<evidence type="ECO:0000256" key="1">
    <source>
        <dbReference type="ARBA" id="ARBA00004429"/>
    </source>
</evidence>
<sequence>MPRFYRMARTSRWSSPTSMAADLHLLGDRRTGGGERMLALALCVYVGLITVWPLGQLLLTAFGPGDEGQLLGTMRDTLSARATGRAFWNTLTLSLVSVGISLTLGAGLALAVGLLRMRFRAALSFLILMPLIIPSQILALSWIELLGSQSPILRALGLAPAPGQGNPLYSRMGIALVMGIEHMPLVFIAIRAALKSVPADLVEAARIAAVPPARVLMRVILPLVAPSALAGALLAFTAAVGNFGIPALLGIPGRVPMLTTLIYQRLNGFGPSVAGQVAVLALILTLIAVAALALRAALMRQLRMRIEGGRAFSPSRRAPLWAQALIWAGVAVIAILPLAALVLTSLVPAIGVPFSVEVASLDQYARVLANAAVTRAFGNSLMLSGAAAILCVAVTLPLAYLATRRPSPAVTALDLLAEAPWVVPGTVVALAMILAFLPPLPLLGVSLYGSAAILLIAYLARFLPLVLRPVMAAAQGADPGLDEAARLAGLGLADRMGRIFAPSVLAAALAGGMLVVMTAMNELTLSALLWSSGHETIGVMVFSLQYEGNSTAAAAVSVLSTLLLLALCALAQVSLRGAGARALPWHQG</sequence>
<feature type="transmembrane region" description="Helical" evidence="8">
    <location>
        <begin position="499"/>
        <end position="520"/>
    </location>
</feature>
<dbReference type="GO" id="GO:0005886">
    <property type="term" value="C:plasma membrane"/>
    <property type="evidence" value="ECO:0007669"/>
    <property type="project" value="UniProtKB-SubCell"/>
</dbReference>
<keyword evidence="7 8" id="KW-0472">Membrane</keyword>
<feature type="transmembrane region" description="Helical" evidence="8">
    <location>
        <begin position="415"/>
        <end position="437"/>
    </location>
</feature>
<proteinExistence type="inferred from homology"/>
<comment type="caution">
    <text evidence="10">The sequence shown here is derived from an EMBL/GenBank/DDBJ whole genome shotgun (WGS) entry which is preliminary data.</text>
</comment>
<dbReference type="Pfam" id="PF00528">
    <property type="entry name" value="BPD_transp_1"/>
    <property type="match status" value="2"/>
</dbReference>
<feature type="transmembrane region" description="Helical" evidence="8">
    <location>
        <begin position="273"/>
        <end position="298"/>
    </location>
</feature>
<dbReference type="Gene3D" id="1.10.3720.10">
    <property type="entry name" value="MetI-like"/>
    <property type="match status" value="2"/>
</dbReference>
<keyword evidence="3" id="KW-1003">Cell membrane</keyword>
<dbReference type="EMBL" id="SUNI01000006">
    <property type="protein sequence ID" value="TJZ92035.1"/>
    <property type="molecule type" value="Genomic_DNA"/>
</dbReference>
<comment type="similarity">
    <text evidence="8">Belongs to the binding-protein-dependent transport system permease family.</text>
</comment>
<gene>
    <name evidence="10" type="ORF">FA743_09480</name>
</gene>
<feature type="transmembrane region" description="Helical" evidence="8">
    <location>
        <begin position="443"/>
        <end position="463"/>
    </location>
</feature>
<feature type="transmembrane region" description="Helical" evidence="8">
    <location>
        <begin position="381"/>
        <end position="403"/>
    </location>
</feature>
<dbReference type="PANTHER" id="PTHR43357">
    <property type="entry name" value="INNER MEMBRANE ABC TRANSPORTER PERMEASE PROTEIN YDCV"/>
    <property type="match status" value="1"/>
</dbReference>
<keyword evidence="4" id="KW-0997">Cell inner membrane</keyword>
<feature type="transmembrane region" description="Helical" evidence="8">
    <location>
        <begin position="37"/>
        <end position="55"/>
    </location>
</feature>
<protein>
    <submittedName>
        <fullName evidence="10">Iron ABC transporter permease</fullName>
    </submittedName>
</protein>
<keyword evidence="11" id="KW-1185">Reference proteome</keyword>
<dbReference type="AlphaFoldDB" id="A0A4U0RAA8"/>
<feature type="transmembrane region" description="Helical" evidence="8">
    <location>
        <begin position="552"/>
        <end position="571"/>
    </location>
</feature>
<feature type="transmembrane region" description="Helical" evidence="8">
    <location>
        <begin position="91"/>
        <end position="115"/>
    </location>
</feature>